<keyword evidence="2" id="KW-1185">Reference proteome</keyword>
<accession>A0ACC2SJH0</accession>
<protein>
    <submittedName>
        <fullName evidence="1">Uncharacterized protein</fullName>
    </submittedName>
</protein>
<evidence type="ECO:0000313" key="1">
    <source>
        <dbReference type="EMBL" id="KAJ9062544.1"/>
    </source>
</evidence>
<proteinExistence type="predicted"/>
<dbReference type="EMBL" id="QTSX02005001">
    <property type="protein sequence ID" value="KAJ9062544.1"/>
    <property type="molecule type" value="Genomic_DNA"/>
</dbReference>
<dbReference type="Proteomes" id="UP001165960">
    <property type="component" value="Unassembled WGS sequence"/>
</dbReference>
<gene>
    <name evidence="1" type="ORF">DSO57_1009600</name>
</gene>
<evidence type="ECO:0000313" key="2">
    <source>
        <dbReference type="Proteomes" id="UP001165960"/>
    </source>
</evidence>
<reference evidence="1" key="1">
    <citation type="submission" date="2022-04" db="EMBL/GenBank/DDBJ databases">
        <title>Genome of the entomopathogenic fungus Entomophthora muscae.</title>
        <authorList>
            <person name="Elya C."/>
            <person name="Lovett B.R."/>
            <person name="Lee E."/>
            <person name="Macias A.M."/>
            <person name="Hajek A.E."/>
            <person name="De Bivort B.L."/>
            <person name="Kasson M.T."/>
            <person name="De Fine Licht H.H."/>
            <person name="Stajich J.E."/>
        </authorList>
    </citation>
    <scope>NUCLEOTIDE SEQUENCE</scope>
    <source>
        <strain evidence="1">Berkeley</strain>
    </source>
</reference>
<sequence>MPAVHQKLRAIQKIDRHTVYSRSHPCSTQGHQESFLYKAPENVHLHYTRMVRKGYNLSLRDGCISSLLQVFDNQEPKTYWALEKYLYVTWDTFVKKDCIHEATKSLTDGLKNLTI</sequence>
<organism evidence="1 2">
    <name type="scientific">Entomophthora muscae</name>
    <dbReference type="NCBI Taxonomy" id="34485"/>
    <lineage>
        <taxon>Eukaryota</taxon>
        <taxon>Fungi</taxon>
        <taxon>Fungi incertae sedis</taxon>
        <taxon>Zoopagomycota</taxon>
        <taxon>Entomophthoromycotina</taxon>
        <taxon>Entomophthoromycetes</taxon>
        <taxon>Entomophthorales</taxon>
        <taxon>Entomophthoraceae</taxon>
        <taxon>Entomophthora</taxon>
    </lineage>
</organism>
<comment type="caution">
    <text evidence="1">The sequence shown here is derived from an EMBL/GenBank/DDBJ whole genome shotgun (WGS) entry which is preliminary data.</text>
</comment>
<name>A0ACC2SJH0_9FUNG</name>